<evidence type="ECO:0000256" key="2">
    <source>
        <dbReference type="SAM" id="Phobius"/>
    </source>
</evidence>
<evidence type="ECO:0000256" key="1">
    <source>
        <dbReference type="SAM" id="MobiDB-lite"/>
    </source>
</evidence>
<keyword evidence="2" id="KW-1133">Transmembrane helix</keyword>
<feature type="chain" id="PRO_5025429032" description="Secreted protein" evidence="3">
    <location>
        <begin position="21"/>
        <end position="136"/>
    </location>
</feature>
<dbReference type="EMBL" id="GIFC01010605">
    <property type="protein sequence ID" value="MXU92688.1"/>
    <property type="molecule type" value="Transcribed_RNA"/>
</dbReference>
<feature type="compositionally biased region" description="Low complexity" evidence="1">
    <location>
        <begin position="58"/>
        <end position="67"/>
    </location>
</feature>
<sequence length="136" mass="14282">MARAVVQLLVKVALAGPAIAIAGDESVVRDLLLDVVLVVVVVIVVALVVLLQGVPAVGPAGAQGQGQQEDREQQTAPHDRKTTADRRGTRARPASAGGRVLPRGEHVSPPPGRPTHRRPGWPSRSPTPVARGWSRT</sequence>
<evidence type="ECO:0000313" key="4">
    <source>
        <dbReference type="EMBL" id="MXU92688.1"/>
    </source>
</evidence>
<feature type="compositionally biased region" description="Basic and acidic residues" evidence="1">
    <location>
        <begin position="68"/>
        <end position="88"/>
    </location>
</feature>
<keyword evidence="2" id="KW-0472">Membrane</keyword>
<keyword evidence="2" id="KW-0812">Transmembrane</keyword>
<reference evidence="4" key="1">
    <citation type="submission" date="2019-12" db="EMBL/GenBank/DDBJ databases">
        <title>An insight into the sialome of adult female Ixodes ricinus ticks feeding for 6 days.</title>
        <authorList>
            <person name="Perner J."/>
            <person name="Ribeiro J.M.C."/>
        </authorList>
    </citation>
    <scope>NUCLEOTIDE SEQUENCE</scope>
    <source>
        <strain evidence="4">Semi-engorged</strain>
        <tissue evidence="4">Salivary glands</tissue>
    </source>
</reference>
<name>A0A6B0UTT2_IXORI</name>
<accession>A0A6B0UTT2</accession>
<feature type="signal peptide" evidence="3">
    <location>
        <begin position="1"/>
        <end position="20"/>
    </location>
</feature>
<feature type="region of interest" description="Disordered" evidence="1">
    <location>
        <begin position="58"/>
        <end position="136"/>
    </location>
</feature>
<protein>
    <recommendedName>
        <fullName evidence="5">Secreted protein</fullName>
    </recommendedName>
</protein>
<evidence type="ECO:0000256" key="3">
    <source>
        <dbReference type="SAM" id="SignalP"/>
    </source>
</evidence>
<feature type="transmembrane region" description="Helical" evidence="2">
    <location>
        <begin position="32"/>
        <end position="51"/>
    </location>
</feature>
<dbReference type="AlphaFoldDB" id="A0A6B0UTT2"/>
<proteinExistence type="predicted"/>
<evidence type="ECO:0008006" key="5">
    <source>
        <dbReference type="Google" id="ProtNLM"/>
    </source>
</evidence>
<keyword evidence="3" id="KW-0732">Signal</keyword>
<organism evidence="4">
    <name type="scientific">Ixodes ricinus</name>
    <name type="common">Common tick</name>
    <name type="synonym">Acarus ricinus</name>
    <dbReference type="NCBI Taxonomy" id="34613"/>
    <lineage>
        <taxon>Eukaryota</taxon>
        <taxon>Metazoa</taxon>
        <taxon>Ecdysozoa</taxon>
        <taxon>Arthropoda</taxon>
        <taxon>Chelicerata</taxon>
        <taxon>Arachnida</taxon>
        <taxon>Acari</taxon>
        <taxon>Parasitiformes</taxon>
        <taxon>Ixodida</taxon>
        <taxon>Ixodoidea</taxon>
        <taxon>Ixodidae</taxon>
        <taxon>Ixodinae</taxon>
        <taxon>Ixodes</taxon>
    </lineage>
</organism>